<reference evidence="1" key="1">
    <citation type="submission" date="2019-03" db="EMBL/GenBank/DDBJ databases">
        <title>WGS assembly of Setaria viridis.</title>
        <authorList>
            <person name="Huang P."/>
            <person name="Jenkins J."/>
            <person name="Grimwood J."/>
            <person name="Barry K."/>
            <person name="Healey A."/>
            <person name="Mamidi S."/>
            <person name="Sreedasyam A."/>
            <person name="Shu S."/>
            <person name="Feldman M."/>
            <person name="Wu J."/>
            <person name="Yu Y."/>
            <person name="Chen C."/>
            <person name="Johnson J."/>
            <person name="Rokhsar D."/>
            <person name="Baxter I."/>
            <person name="Schmutz J."/>
            <person name="Brutnell T."/>
            <person name="Kellogg E."/>
        </authorList>
    </citation>
    <scope>NUCLEOTIDE SEQUENCE [LARGE SCALE GENOMIC DNA]</scope>
</reference>
<dbReference type="Proteomes" id="UP000298652">
    <property type="component" value="Chromosome 9"/>
</dbReference>
<gene>
    <name evidence="1" type="ORF">SEVIR_9G567450v2</name>
</gene>
<protein>
    <submittedName>
        <fullName evidence="1">Uncharacterized protein</fullName>
    </submittedName>
</protein>
<dbReference type="Gramene" id="TKV98559">
    <property type="protein sequence ID" value="TKV98559"/>
    <property type="gene ID" value="SEVIR_9G567450v2"/>
</dbReference>
<sequence length="40" mass="4552">MVGIRTAGYYDSGIMMLLLSRGTDHVNRQCFPNRSCYLIV</sequence>
<keyword evidence="2" id="KW-1185">Reference proteome</keyword>
<evidence type="ECO:0000313" key="1">
    <source>
        <dbReference type="EMBL" id="TKV98559.1"/>
    </source>
</evidence>
<dbReference type="AlphaFoldDB" id="A0A4U6T9F1"/>
<proteinExistence type="predicted"/>
<name>A0A4U6T9F1_SETVI</name>
<evidence type="ECO:0000313" key="2">
    <source>
        <dbReference type="Proteomes" id="UP000298652"/>
    </source>
</evidence>
<accession>A0A4U6T9F1</accession>
<organism evidence="1 2">
    <name type="scientific">Setaria viridis</name>
    <name type="common">Green bristlegrass</name>
    <name type="synonym">Setaria italica subsp. viridis</name>
    <dbReference type="NCBI Taxonomy" id="4556"/>
    <lineage>
        <taxon>Eukaryota</taxon>
        <taxon>Viridiplantae</taxon>
        <taxon>Streptophyta</taxon>
        <taxon>Embryophyta</taxon>
        <taxon>Tracheophyta</taxon>
        <taxon>Spermatophyta</taxon>
        <taxon>Magnoliopsida</taxon>
        <taxon>Liliopsida</taxon>
        <taxon>Poales</taxon>
        <taxon>Poaceae</taxon>
        <taxon>PACMAD clade</taxon>
        <taxon>Panicoideae</taxon>
        <taxon>Panicodae</taxon>
        <taxon>Paniceae</taxon>
        <taxon>Cenchrinae</taxon>
        <taxon>Setaria</taxon>
    </lineage>
</organism>
<dbReference type="EMBL" id="CM016560">
    <property type="protein sequence ID" value="TKV98559.1"/>
    <property type="molecule type" value="Genomic_DNA"/>
</dbReference>